<evidence type="ECO:0000313" key="3">
    <source>
        <dbReference type="Proteomes" id="UP000030748"/>
    </source>
</evidence>
<dbReference type="InterPro" id="IPR001810">
    <property type="entry name" value="F-box_dom"/>
</dbReference>
<dbReference type="InterPro" id="IPR036047">
    <property type="entry name" value="F-box-like_dom_sf"/>
</dbReference>
<evidence type="ECO:0000313" key="2">
    <source>
        <dbReference type="EMBL" id="EYU24908.1"/>
    </source>
</evidence>
<dbReference type="Gene3D" id="1.20.1280.50">
    <property type="match status" value="1"/>
</dbReference>
<dbReference type="InterPro" id="IPR050796">
    <property type="entry name" value="SCF_F-box_component"/>
</dbReference>
<dbReference type="CDD" id="cd22157">
    <property type="entry name" value="F-box_AtFBW1-like"/>
    <property type="match status" value="1"/>
</dbReference>
<dbReference type="SUPFAM" id="SSF81383">
    <property type="entry name" value="F-box domain"/>
    <property type="match status" value="1"/>
</dbReference>
<dbReference type="Pfam" id="PF00646">
    <property type="entry name" value="F-box"/>
    <property type="match status" value="1"/>
</dbReference>
<dbReference type="PANTHER" id="PTHR31672">
    <property type="entry name" value="BNACNNG10540D PROTEIN"/>
    <property type="match status" value="1"/>
</dbReference>
<reference evidence="2 3" key="1">
    <citation type="journal article" date="2013" name="Proc. Natl. Acad. Sci. U.S.A.">
        <title>Fine-scale variation in meiotic recombination in Mimulus inferred from population shotgun sequencing.</title>
        <authorList>
            <person name="Hellsten U."/>
            <person name="Wright K.M."/>
            <person name="Jenkins J."/>
            <person name="Shu S."/>
            <person name="Yuan Y."/>
            <person name="Wessler S.R."/>
            <person name="Schmutz J."/>
            <person name="Willis J.H."/>
            <person name="Rokhsar D.S."/>
        </authorList>
    </citation>
    <scope>NUCLEOTIDE SEQUENCE [LARGE SCALE GENOMIC DNA]</scope>
    <source>
        <strain evidence="3">cv. DUN x IM62</strain>
    </source>
</reference>
<keyword evidence="3" id="KW-1185">Reference proteome</keyword>
<gene>
    <name evidence="2" type="ORF">MIMGU_mgv1a026710mg</name>
</gene>
<dbReference type="Pfam" id="PF07734">
    <property type="entry name" value="FBA_1"/>
    <property type="match status" value="1"/>
</dbReference>
<dbReference type="EMBL" id="KI632106">
    <property type="protein sequence ID" value="EYU24908.1"/>
    <property type="molecule type" value="Genomic_DNA"/>
</dbReference>
<dbReference type="Proteomes" id="UP000030748">
    <property type="component" value="Unassembled WGS sequence"/>
</dbReference>
<evidence type="ECO:0000259" key="1">
    <source>
        <dbReference type="PROSITE" id="PS50181"/>
    </source>
</evidence>
<protein>
    <recommendedName>
        <fullName evidence="1">F-box domain-containing protein</fullName>
    </recommendedName>
</protein>
<dbReference type="eggNOG" id="ENOG502QVMN">
    <property type="taxonomic scope" value="Eukaryota"/>
</dbReference>
<dbReference type="InterPro" id="IPR006527">
    <property type="entry name" value="F-box-assoc_dom_typ1"/>
</dbReference>
<name>A0A022QCD4_ERYGU</name>
<dbReference type="AlphaFoldDB" id="A0A022QCD4"/>
<dbReference type="InterPro" id="IPR017451">
    <property type="entry name" value="F-box-assoc_interact_dom"/>
</dbReference>
<dbReference type="STRING" id="4155.A0A022QCD4"/>
<dbReference type="SMART" id="SM00256">
    <property type="entry name" value="FBOX"/>
    <property type="match status" value="1"/>
</dbReference>
<dbReference type="PROSITE" id="PS50181">
    <property type="entry name" value="FBOX"/>
    <property type="match status" value="1"/>
</dbReference>
<feature type="domain" description="F-box" evidence="1">
    <location>
        <begin position="1"/>
        <end position="46"/>
    </location>
</feature>
<organism evidence="2 3">
    <name type="scientific">Erythranthe guttata</name>
    <name type="common">Yellow monkey flower</name>
    <name type="synonym">Mimulus guttatus</name>
    <dbReference type="NCBI Taxonomy" id="4155"/>
    <lineage>
        <taxon>Eukaryota</taxon>
        <taxon>Viridiplantae</taxon>
        <taxon>Streptophyta</taxon>
        <taxon>Embryophyta</taxon>
        <taxon>Tracheophyta</taxon>
        <taxon>Spermatophyta</taxon>
        <taxon>Magnoliopsida</taxon>
        <taxon>eudicotyledons</taxon>
        <taxon>Gunneridae</taxon>
        <taxon>Pentapetalae</taxon>
        <taxon>asterids</taxon>
        <taxon>lamiids</taxon>
        <taxon>Lamiales</taxon>
        <taxon>Phrymaceae</taxon>
        <taxon>Erythranthe</taxon>
    </lineage>
</organism>
<accession>A0A022QCD4</accession>
<dbReference type="PANTHER" id="PTHR31672:SF13">
    <property type="entry name" value="F-BOX PROTEIN CPR30-LIKE"/>
    <property type="match status" value="1"/>
</dbReference>
<proteinExistence type="predicted"/>
<sequence length="447" mass="51291">MSNYLPTDLVLEILVKLPVKSLVRFLTVSKSWRSIITTPAFIASQLSNAKNRTLLTYETEHNPLVKFTEVGPFCINSSSKHEFPFLSFLIKVGCCDGLVCLSDDVFGDPSGSHIIIWNPSVRNHTVLPKPTINPNESHIAVLGFGGVANHVYKVVRLVYCMINNGVVNFGGRPQVEIFSLETWSWRKVKTRVDFTLRAFSGFRRQAFLNGVVHWLSVEEPADDDNTTRRNSILAFDIRDEVFSEVNLPDKLASAIKPELRIFVIGGLFGAVNYDGCESCEVWAMKEYCVKESWTKLYNVPLRFWVEKIVAFSNRGEALLSIRRRVKSYIVANNPDTRYVKNYIVAYDPDTRRVKNYILANNHDTRVKNYIMAYDPDTRRSKDIEIDGTKELFYIDNYVESLLLLREFTTYILCKATFTFYVLRLRAFGKLCKNSRPIMIARAEISFF</sequence>
<dbReference type="NCBIfam" id="TIGR01640">
    <property type="entry name" value="F_box_assoc_1"/>
    <property type="match status" value="1"/>
</dbReference>